<comment type="caution">
    <text evidence="3">The sequence shown here is derived from an EMBL/GenBank/DDBJ whole genome shotgun (WGS) entry which is preliminary data.</text>
</comment>
<evidence type="ECO:0000313" key="4">
    <source>
        <dbReference type="Proteomes" id="UP001287356"/>
    </source>
</evidence>
<dbReference type="Proteomes" id="UP001287356">
    <property type="component" value="Unassembled WGS sequence"/>
</dbReference>
<organism evidence="3 4">
    <name type="scientific">Lasiosphaeria ovina</name>
    <dbReference type="NCBI Taxonomy" id="92902"/>
    <lineage>
        <taxon>Eukaryota</taxon>
        <taxon>Fungi</taxon>
        <taxon>Dikarya</taxon>
        <taxon>Ascomycota</taxon>
        <taxon>Pezizomycotina</taxon>
        <taxon>Sordariomycetes</taxon>
        <taxon>Sordariomycetidae</taxon>
        <taxon>Sordariales</taxon>
        <taxon>Lasiosphaeriaceae</taxon>
        <taxon>Lasiosphaeria</taxon>
    </lineage>
</organism>
<feature type="compositionally biased region" description="Low complexity" evidence="1">
    <location>
        <begin position="304"/>
        <end position="313"/>
    </location>
</feature>
<dbReference type="EMBL" id="JAULSN010000003">
    <property type="protein sequence ID" value="KAK3376078.1"/>
    <property type="molecule type" value="Genomic_DNA"/>
</dbReference>
<feature type="compositionally biased region" description="Polar residues" evidence="1">
    <location>
        <begin position="267"/>
        <end position="280"/>
    </location>
</feature>
<keyword evidence="4" id="KW-1185">Reference proteome</keyword>
<dbReference type="AlphaFoldDB" id="A0AAE0NAG8"/>
<reference evidence="3" key="2">
    <citation type="submission" date="2023-06" db="EMBL/GenBank/DDBJ databases">
        <authorList>
            <consortium name="Lawrence Berkeley National Laboratory"/>
            <person name="Haridas S."/>
            <person name="Hensen N."/>
            <person name="Bonometti L."/>
            <person name="Westerberg I."/>
            <person name="Brannstrom I.O."/>
            <person name="Guillou S."/>
            <person name="Cros-Aarteil S."/>
            <person name="Calhoun S."/>
            <person name="Kuo A."/>
            <person name="Mondo S."/>
            <person name="Pangilinan J."/>
            <person name="Riley R."/>
            <person name="Labutti K."/>
            <person name="Andreopoulos B."/>
            <person name="Lipzen A."/>
            <person name="Chen C."/>
            <person name="Yanf M."/>
            <person name="Daum C."/>
            <person name="Ng V."/>
            <person name="Clum A."/>
            <person name="Steindorff A."/>
            <person name="Ohm R."/>
            <person name="Martin F."/>
            <person name="Silar P."/>
            <person name="Natvig D."/>
            <person name="Lalanne C."/>
            <person name="Gautier V."/>
            <person name="Ament-Velasquez S.L."/>
            <person name="Kruys A."/>
            <person name="Hutchinson M.I."/>
            <person name="Powell A.J."/>
            <person name="Barry K."/>
            <person name="Miller A.N."/>
            <person name="Grigoriev I.V."/>
            <person name="Debuchy R."/>
            <person name="Gladieux P."/>
            <person name="Thoren M.H."/>
            <person name="Johannesson H."/>
        </authorList>
    </citation>
    <scope>NUCLEOTIDE SEQUENCE</scope>
    <source>
        <strain evidence="3">CBS 958.72</strain>
    </source>
</reference>
<evidence type="ECO:0000313" key="3">
    <source>
        <dbReference type="EMBL" id="KAK3376078.1"/>
    </source>
</evidence>
<name>A0AAE0NAG8_9PEZI</name>
<sequence length="449" mass="49507">MQINAAMAEDSTLSITASVIGILTFAVAVILGGYARAIALGQDLERGWLLKIEMLEAIGSLIQNHENLNMIAKAANQSHADTDTLTLRRLLEDGYTGVFKTMFALTDLLQRSTIQQMVEGNDRISNFREWLKEVESSKSRHLNRQSVMWQSGISRALQDLANLQGRNNKNVERLLKVHQQQMDNLDDIRHIQLTLARSLDQLEASSAQRSMPREFADISGIGTAMAKPASPPTHGQDLEEEAGPADSNTANPDQLPTNNPAEGRSAKSASTEPQTPTSHVSQRKTAESHISRKQAPAPSDRSDSSSSDSDSSDATGPQPQPQPQAPQPEVQRQFPTEPFATEPQVPLHISIDVGKCTEDGFSAYLETLPEHERLQVNFNAAGGIKGPQKFMASIDRAVHVGFGQRRYRFVERLIRFFLPSFTRKGRLIEEPGWAAVDAALKKAKQRFAL</sequence>
<feature type="region of interest" description="Disordered" evidence="1">
    <location>
        <begin position="223"/>
        <end position="331"/>
    </location>
</feature>
<evidence type="ECO:0000256" key="2">
    <source>
        <dbReference type="SAM" id="Phobius"/>
    </source>
</evidence>
<reference evidence="3" key="1">
    <citation type="journal article" date="2023" name="Mol. Phylogenet. Evol.">
        <title>Genome-scale phylogeny and comparative genomics of the fungal order Sordariales.</title>
        <authorList>
            <person name="Hensen N."/>
            <person name="Bonometti L."/>
            <person name="Westerberg I."/>
            <person name="Brannstrom I.O."/>
            <person name="Guillou S."/>
            <person name="Cros-Aarteil S."/>
            <person name="Calhoun S."/>
            <person name="Haridas S."/>
            <person name="Kuo A."/>
            <person name="Mondo S."/>
            <person name="Pangilinan J."/>
            <person name="Riley R."/>
            <person name="LaButti K."/>
            <person name="Andreopoulos B."/>
            <person name="Lipzen A."/>
            <person name="Chen C."/>
            <person name="Yan M."/>
            <person name="Daum C."/>
            <person name="Ng V."/>
            <person name="Clum A."/>
            <person name="Steindorff A."/>
            <person name="Ohm R.A."/>
            <person name="Martin F."/>
            <person name="Silar P."/>
            <person name="Natvig D.O."/>
            <person name="Lalanne C."/>
            <person name="Gautier V."/>
            <person name="Ament-Velasquez S.L."/>
            <person name="Kruys A."/>
            <person name="Hutchinson M.I."/>
            <person name="Powell A.J."/>
            <person name="Barry K."/>
            <person name="Miller A.N."/>
            <person name="Grigoriev I.V."/>
            <person name="Debuchy R."/>
            <person name="Gladieux P."/>
            <person name="Hiltunen Thoren M."/>
            <person name="Johannesson H."/>
        </authorList>
    </citation>
    <scope>NUCLEOTIDE SEQUENCE</scope>
    <source>
        <strain evidence="3">CBS 958.72</strain>
    </source>
</reference>
<proteinExistence type="predicted"/>
<protein>
    <submittedName>
        <fullName evidence="3">Uncharacterized protein</fullName>
    </submittedName>
</protein>
<keyword evidence="2" id="KW-0812">Transmembrane</keyword>
<feature type="compositionally biased region" description="Polar residues" evidence="1">
    <location>
        <begin position="246"/>
        <end position="260"/>
    </location>
</feature>
<gene>
    <name evidence="3" type="ORF">B0T24DRAFT_617954</name>
</gene>
<accession>A0AAE0NAG8</accession>
<keyword evidence="2" id="KW-1133">Transmembrane helix</keyword>
<feature type="transmembrane region" description="Helical" evidence="2">
    <location>
        <begin position="12"/>
        <end position="35"/>
    </location>
</feature>
<evidence type="ECO:0000256" key="1">
    <source>
        <dbReference type="SAM" id="MobiDB-lite"/>
    </source>
</evidence>
<keyword evidence="2" id="KW-0472">Membrane</keyword>